<protein>
    <recommendedName>
        <fullName evidence="3">Tetratricopeptide repeat protein</fullName>
    </recommendedName>
</protein>
<sequence>MEYELKCISTAGVTEAIAKVELYRSLNEPEEAESICRDILTIAPLHQLALRLLGLALTDQFIGGASDRYREAEEAFQKLIDPYERLYYAGILYERRAKAQLNAGQPPHTLLPLFEQALRSFAEAEKIRPTGNDDAILRWNRCVRLLQTPAYVSVLWEQERVPFDAQDTPPTGRI</sequence>
<proteinExistence type="predicted"/>
<keyword evidence="2" id="KW-1185">Reference proteome</keyword>
<evidence type="ECO:0000313" key="1">
    <source>
        <dbReference type="EMBL" id="RSL15382.1"/>
    </source>
</evidence>
<comment type="caution">
    <text evidence="1">The sequence shown here is derived from an EMBL/GenBank/DDBJ whole genome shotgun (WGS) entry which is preliminary data.</text>
</comment>
<dbReference type="EMBL" id="RSDW01000001">
    <property type="protein sequence ID" value="RSL15382.1"/>
    <property type="molecule type" value="Genomic_DNA"/>
</dbReference>
<name>A0A3R9Q8U0_9BACT</name>
<reference evidence="1 2" key="1">
    <citation type="submission" date="2018-12" db="EMBL/GenBank/DDBJ databases">
        <title>Sequencing of bacterial isolates from soil warming experiment in Harvard Forest, Massachusetts, USA.</title>
        <authorList>
            <person name="Deangelis K."/>
        </authorList>
    </citation>
    <scope>NUCLEOTIDE SEQUENCE [LARGE SCALE GENOMIC DNA]</scope>
    <source>
        <strain evidence="1 2">EB153</strain>
    </source>
</reference>
<evidence type="ECO:0000313" key="2">
    <source>
        <dbReference type="Proteomes" id="UP000269669"/>
    </source>
</evidence>
<organism evidence="1 2">
    <name type="scientific">Edaphobacter aggregans</name>
    <dbReference type="NCBI Taxonomy" id="570835"/>
    <lineage>
        <taxon>Bacteria</taxon>
        <taxon>Pseudomonadati</taxon>
        <taxon>Acidobacteriota</taxon>
        <taxon>Terriglobia</taxon>
        <taxon>Terriglobales</taxon>
        <taxon>Acidobacteriaceae</taxon>
        <taxon>Edaphobacter</taxon>
    </lineage>
</organism>
<dbReference type="RefSeq" id="WP_125484129.1">
    <property type="nucleotide sequence ID" value="NZ_RSDW01000001.1"/>
</dbReference>
<dbReference type="OrthoDB" id="117088at2"/>
<dbReference type="Proteomes" id="UP000269669">
    <property type="component" value="Unassembled WGS sequence"/>
</dbReference>
<dbReference type="SUPFAM" id="SSF48452">
    <property type="entry name" value="TPR-like"/>
    <property type="match status" value="1"/>
</dbReference>
<dbReference type="Gene3D" id="1.25.40.10">
    <property type="entry name" value="Tetratricopeptide repeat domain"/>
    <property type="match status" value="1"/>
</dbReference>
<evidence type="ECO:0008006" key="3">
    <source>
        <dbReference type="Google" id="ProtNLM"/>
    </source>
</evidence>
<accession>A0A3R9Q8U0</accession>
<gene>
    <name evidence="1" type="ORF">EDE15_0868</name>
</gene>
<dbReference type="InterPro" id="IPR011990">
    <property type="entry name" value="TPR-like_helical_dom_sf"/>
</dbReference>
<dbReference type="AlphaFoldDB" id="A0A3R9Q8U0"/>